<evidence type="ECO:0000313" key="3">
    <source>
        <dbReference type="EMBL" id="SVC00681.1"/>
    </source>
</evidence>
<dbReference type="GO" id="GO:0020037">
    <property type="term" value="F:heme binding"/>
    <property type="evidence" value="ECO:0007669"/>
    <property type="project" value="InterPro"/>
</dbReference>
<dbReference type="EMBL" id="UINC01068226">
    <property type="protein sequence ID" value="SVC00681.1"/>
    <property type="molecule type" value="Genomic_DNA"/>
</dbReference>
<accession>A0A382IPT6</accession>
<protein>
    <recommendedName>
        <fullName evidence="4">Cytochrome c domain-containing protein</fullName>
    </recommendedName>
</protein>
<dbReference type="InterPro" id="IPR011444">
    <property type="entry name" value="DUF1549"/>
</dbReference>
<reference evidence="3" key="1">
    <citation type="submission" date="2018-05" db="EMBL/GenBank/DDBJ databases">
        <authorList>
            <person name="Lanie J.A."/>
            <person name="Ng W.-L."/>
            <person name="Kazmierczak K.M."/>
            <person name="Andrzejewski T.M."/>
            <person name="Davidsen T.M."/>
            <person name="Wayne K.J."/>
            <person name="Tettelin H."/>
            <person name="Glass J.I."/>
            <person name="Rusch D."/>
            <person name="Podicherti R."/>
            <person name="Tsui H.-C.T."/>
            <person name="Winkler M.E."/>
        </authorList>
    </citation>
    <scope>NUCLEOTIDE SEQUENCE</scope>
</reference>
<name>A0A382IPT6_9ZZZZ</name>
<sequence length="284" mass="32108">MLRFLLIIFLLLPVAAIAAPDFNRDVLPIFSDNCFKCHGPDANARKAKLRLDLKEGALRAKDAVIVPGKSTESELIARILSDDPDEQMPPPDSRLKLSVLQKATLKAWVDSGAKWGQHWAYESPKQVAVPKVKQSNWPLDKIDSFILARMESEGLKPSPAADRITWLRRVTLDLTGLPPAPKDVEAFVKDKSPKAFETVVDRLLASPRYGERMAWDWLEAARYADSNGYQGDRERTMWPWRDWVVRSFNANKPYNDFTVEQIAGDLLPNATEEQVLATGFNRNH</sequence>
<organism evidence="3">
    <name type="scientific">marine metagenome</name>
    <dbReference type="NCBI Taxonomy" id="408172"/>
    <lineage>
        <taxon>unclassified sequences</taxon>
        <taxon>metagenomes</taxon>
        <taxon>ecological metagenomes</taxon>
    </lineage>
</organism>
<feature type="non-terminal residue" evidence="3">
    <location>
        <position position="284"/>
    </location>
</feature>
<evidence type="ECO:0000259" key="2">
    <source>
        <dbReference type="Pfam" id="PF07635"/>
    </source>
</evidence>
<dbReference type="AlphaFoldDB" id="A0A382IPT6"/>
<feature type="domain" description="Cytochrome C Planctomycete-type" evidence="2">
    <location>
        <begin position="34"/>
        <end position="92"/>
    </location>
</feature>
<dbReference type="InterPro" id="IPR011429">
    <property type="entry name" value="Cyt_c_Planctomycete-type"/>
</dbReference>
<evidence type="ECO:0008006" key="4">
    <source>
        <dbReference type="Google" id="ProtNLM"/>
    </source>
</evidence>
<dbReference type="GO" id="GO:0009055">
    <property type="term" value="F:electron transfer activity"/>
    <property type="evidence" value="ECO:0007669"/>
    <property type="project" value="InterPro"/>
</dbReference>
<dbReference type="Pfam" id="PF07635">
    <property type="entry name" value="PSCyt1"/>
    <property type="match status" value="1"/>
</dbReference>
<feature type="domain" description="DUF1549" evidence="1">
    <location>
        <begin position="141"/>
        <end position="284"/>
    </location>
</feature>
<dbReference type="PANTHER" id="PTHR35889:SF3">
    <property type="entry name" value="F-BOX DOMAIN-CONTAINING PROTEIN"/>
    <property type="match status" value="1"/>
</dbReference>
<dbReference type="PANTHER" id="PTHR35889">
    <property type="entry name" value="CYCLOINULO-OLIGOSACCHARIDE FRUCTANOTRANSFERASE-RELATED"/>
    <property type="match status" value="1"/>
</dbReference>
<evidence type="ECO:0000259" key="1">
    <source>
        <dbReference type="Pfam" id="PF07583"/>
    </source>
</evidence>
<gene>
    <name evidence="3" type="ORF">METZ01_LOCUS253535</name>
</gene>
<proteinExistence type="predicted"/>
<dbReference type="InterPro" id="IPR036909">
    <property type="entry name" value="Cyt_c-like_dom_sf"/>
</dbReference>
<dbReference type="SUPFAM" id="SSF46626">
    <property type="entry name" value="Cytochrome c"/>
    <property type="match status" value="1"/>
</dbReference>
<dbReference type="Pfam" id="PF07583">
    <property type="entry name" value="PSCyt2"/>
    <property type="match status" value="1"/>
</dbReference>